<feature type="signal peptide" evidence="8">
    <location>
        <begin position="1"/>
        <end position="18"/>
    </location>
</feature>
<dbReference type="GO" id="GO:0005886">
    <property type="term" value="C:plasma membrane"/>
    <property type="evidence" value="ECO:0007669"/>
    <property type="project" value="UniProtKB-SubCell"/>
</dbReference>
<sequence>MLSSHFFKLVGLASLTSAHFFLETPIAIGFDDLTLTEAPCGGFDPTDRSAGVTEWPVLGYPIALITTHLNVNWTFRAALLSDVTNWVDIFPRIHQTGIAEFCLPEVPGIEAWIGQDAVVQIIQEAPDGLLHQCAAVKFVAGGPAVPDDTCDNDPMISTSYYPTTPAEDSTTIISSTDVPPESSYHEITSGSRTVDPVVTTYPTPPPAYTGAADLGKKISLVAVLFALLLQAF</sequence>
<evidence type="ECO:0000256" key="7">
    <source>
        <dbReference type="ARBA" id="ARBA00023288"/>
    </source>
</evidence>
<feature type="domain" description="Copper acquisition factor BIM1-like" evidence="9">
    <location>
        <begin position="17"/>
        <end position="153"/>
    </location>
</feature>
<evidence type="ECO:0000313" key="10">
    <source>
        <dbReference type="EMBL" id="KAF3198309.1"/>
    </source>
</evidence>
<evidence type="ECO:0000256" key="5">
    <source>
        <dbReference type="ARBA" id="ARBA00023136"/>
    </source>
</evidence>
<gene>
    <name evidence="10" type="ORF">TWF679_002134</name>
</gene>
<proteinExistence type="predicted"/>
<keyword evidence="7" id="KW-0449">Lipoprotein</keyword>
<evidence type="ECO:0000256" key="2">
    <source>
        <dbReference type="ARBA" id="ARBA00022475"/>
    </source>
</evidence>
<keyword evidence="4 8" id="KW-0732">Signal</keyword>
<evidence type="ECO:0000313" key="11">
    <source>
        <dbReference type="Proteomes" id="UP000614610"/>
    </source>
</evidence>
<name>A0A8H8UU33_ORBOL</name>
<keyword evidence="3" id="KW-0336">GPI-anchor</keyword>
<dbReference type="GO" id="GO:0098552">
    <property type="term" value="C:side of membrane"/>
    <property type="evidence" value="ECO:0007669"/>
    <property type="project" value="UniProtKB-KW"/>
</dbReference>
<dbReference type="PANTHER" id="PTHR34992">
    <property type="entry name" value="HYPHAL ANASTAMOSIS-7 PROTEIN"/>
    <property type="match status" value="1"/>
</dbReference>
<reference evidence="10" key="1">
    <citation type="submission" date="2019-06" db="EMBL/GenBank/DDBJ databases">
        <authorList>
            <person name="Palmer J.M."/>
        </authorList>
    </citation>
    <scope>NUCLEOTIDE SEQUENCE</scope>
    <source>
        <strain evidence="10">TWF679</strain>
    </source>
</reference>
<protein>
    <recommendedName>
        <fullName evidence="9">Copper acquisition factor BIM1-like domain-containing protein</fullName>
    </recommendedName>
</protein>
<accession>A0A8H8UU33</accession>
<dbReference type="Pfam" id="PF20238">
    <property type="entry name" value="BIM1-like_dom"/>
    <property type="match status" value="1"/>
</dbReference>
<dbReference type="InterPro" id="IPR046530">
    <property type="entry name" value="BIM1-like_dom"/>
</dbReference>
<keyword evidence="2" id="KW-1003">Cell membrane</keyword>
<dbReference type="PANTHER" id="PTHR34992:SF1">
    <property type="entry name" value="COPPER ACQUISITION FACTOR BIM1-LIKE DOMAIN-CONTAINING PROTEIN"/>
    <property type="match status" value="1"/>
</dbReference>
<keyword evidence="5" id="KW-0472">Membrane</keyword>
<evidence type="ECO:0000256" key="6">
    <source>
        <dbReference type="ARBA" id="ARBA00023180"/>
    </source>
</evidence>
<keyword evidence="6" id="KW-0325">Glycoprotein</keyword>
<evidence type="ECO:0000256" key="4">
    <source>
        <dbReference type="ARBA" id="ARBA00022729"/>
    </source>
</evidence>
<dbReference type="EMBL" id="WIWT01000136">
    <property type="protein sequence ID" value="KAF3198309.1"/>
    <property type="molecule type" value="Genomic_DNA"/>
</dbReference>
<evidence type="ECO:0000259" key="9">
    <source>
        <dbReference type="Pfam" id="PF20238"/>
    </source>
</evidence>
<organism evidence="10 11">
    <name type="scientific">Orbilia oligospora</name>
    <name type="common">Nematode-trapping fungus</name>
    <name type="synonym">Arthrobotrys oligospora</name>
    <dbReference type="NCBI Taxonomy" id="2813651"/>
    <lineage>
        <taxon>Eukaryota</taxon>
        <taxon>Fungi</taxon>
        <taxon>Dikarya</taxon>
        <taxon>Ascomycota</taxon>
        <taxon>Pezizomycotina</taxon>
        <taxon>Orbiliomycetes</taxon>
        <taxon>Orbiliales</taxon>
        <taxon>Orbiliaceae</taxon>
        <taxon>Orbilia</taxon>
    </lineage>
</organism>
<evidence type="ECO:0000256" key="8">
    <source>
        <dbReference type="SAM" id="SignalP"/>
    </source>
</evidence>
<dbReference type="AlphaFoldDB" id="A0A8H8UU33"/>
<dbReference type="CDD" id="cd21176">
    <property type="entry name" value="LPMO_auxiliary-like"/>
    <property type="match status" value="1"/>
</dbReference>
<feature type="chain" id="PRO_5034672193" description="Copper acquisition factor BIM1-like domain-containing protein" evidence="8">
    <location>
        <begin position="19"/>
        <end position="232"/>
    </location>
</feature>
<evidence type="ECO:0000256" key="1">
    <source>
        <dbReference type="ARBA" id="ARBA00004609"/>
    </source>
</evidence>
<evidence type="ECO:0000256" key="3">
    <source>
        <dbReference type="ARBA" id="ARBA00022622"/>
    </source>
</evidence>
<comment type="caution">
    <text evidence="10">The sequence shown here is derived from an EMBL/GenBank/DDBJ whole genome shotgun (WGS) entry which is preliminary data.</text>
</comment>
<dbReference type="InterPro" id="IPR046936">
    <property type="entry name" value="BIM1-like"/>
</dbReference>
<dbReference type="OrthoDB" id="2146436at2759"/>
<comment type="subcellular location">
    <subcellularLocation>
        <location evidence="1">Cell membrane</location>
        <topology evidence="1">Lipid-anchor</topology>
        <topology evidence="1">GPI-anchor</topology>
    </subcellularLocation>
</comment>
<dbReference type="Proteomes" id="UP000614610">
    <property type="component" value="Unassembled WGS sequence"/>
</dbReference>